<dbReference type="AlphaFoldDB" id="A0AA86PXE9"/>
<comment type="caution">
    <text evidence="1">The sequence shown here is derived from an EMBL/GenBank/DDBJ whole genome shotgun (WGS) entry which is preliminary data.</text>
</comment>
<dbReference type="EMBL" id="CAXDID020000272">
    <property type="protein sequence ID" value="CAL6068367.1"/>
    <property type="molecule type" value="Genomic_DNA"/>
</dbReference>
<dbReference type="EMBL" id="CATOUU010000763">
    <property type="protein sequence ID" value="CAI9946611.1"/>
    <property type="molecule type" value="Genomic_DNA"/>
</dbReference>
<evidence type="ECO:0000313" key="1">
    <source>
        <dbReference type="EMBL" id="CAI9946611.1"/>
    </source>
</evidence>
<evidence type="ECO:0000313" key="3">
    <source>
        <dbReference type="Proteomes" id="UP001642409"/>
    </source>
</evidence>
<accession>A0AA86PXE9</accession>
<keyword evidence="3" id="KW-1185">Reference proteome</keyword>
<gene>
    <name evidence="1" type="ORF">HINF_LOCUS34256</name>
    <name evidence="2" type="ORF">HINF_LOCUS53468</name>
</gene>
<organism evidence="1">
    <name type="scientific">Hexamita inflata</name>
    <dbReference type="NCBI Taxonomy" id="28002"/>
    <lineage>
        <taxon>Eukaryota</taxon>
        <taxon>Metamonada</taxon>
        <taxon>Diplomonadida</taxon>
        <taxon>Hexamitidae</taxon>
        <taxon>Hexamitinae</taxon>
        <taxon>Hexamita</taxon>
    </lineage>
</organism>
<sequence length="117" mass="13412">MFVIASTQIKASVSFIQYWAHDGTASLPTINEINVMLLYLACLITKLSGTVTTDWLRPSLLRIEVILENSVPTIRNLIAFFQFNQLHISQNIYIHLEWSVTNLNNSYNLQKITKNVE</sequence>
<evidence type="ECO:0000313" key="2">
    <source>
        <dbReference type="EMBL" id="CAL6068367.1"/>
    </source>
</evidence>
<reference evidence="1" key="1">
    <citation type="submission" date="2023-06" db="EMBL/GenBank/DDBJ databases">
        <authorList>
            <person name="Kurt Z."/>
        </authorList>
    </citation>
    <scope>NUCLEOTIDE SEQUENCE</scope>
</reference>
<proteinExistence type="predicted"/>
<protein>
    <submittedName>
        <fullName evidence="2">Hypothetical_protein</fullName>
    </submittedName>
</protein>
<dbReference type="Proteomes" id="UP001642409">
    <property type="component" value="Unassembled WGS sequence"/>
</dbReference>
<reference evidence="2 3" key="2">
    <citation type="submission" date="2024-07" db="EMBL/GenBank/DDBJ databases">
        <authorList>
            <person name="Akdeniz Z."/>
        </authorList>
    </citation>
    <scope>NUCLEOTIDE SEQUENCE [LARGE SCALE GENOMIC DNA]</scope>
</reference>
<name>A0AA86PXE9_9EUKA</name>